<dbReference type="AlphaFoldDB" id="I3UP33"/>
<protein>
    <submittedName>
        <fullName evidence="1">Uncharacterized protein</fullName>
    </submittedName>
</protein>
<reference evidence="1 2" key="1">
    <citation type="journal article" date="2012" name="J. Bacteriol.">
        <title>Complete Genome Sequence of the Naphthalene-Degrading Pseudomonas putida Strain ND6.</title>
        <authorList>
            <person name="Li S."/>
            <person name="Zhao H."/>
            <person name="Li Y."/>
            <person name="Niu S."/>
            <person name="Cai B."/>
        </authorList>
    </citation>
    <scope>NUCLEOTIDE SEQUENCE [LARGE SCALE GENOMIC DNA]</scope>
    <source>
        <strain evidence="1 2">ND6</strain>
    </source>
</reference>
<organism evidence="1 2">
    <name type="scientific">Pseudomonas putida ND6</name>
    <dbReference type="NCBI Taxonomy" id="231023"/>
    <lineage>
        <taxon>Bacteria</taxon>
        <taxon>Pseudomonadati</taxon>
        <taxon>Pseudomonadota</taxon>
        <taxon>Gammaproteobacteria</taxon>
        <taxon>Pseudomonadales</taxon>
        <taxon>Pseudomonadaceae</taxon>
        <taxon>Pseudomonas</taxon>
    </lineage>
</organism>
<name>I3UP33_PSEPU</name>
<dbReference type="Proteomes" id="UP000005268">
    <property type="component" value="Chromosome"/>
</dbReference>
<dbReference type="KEGG" id="ppi:YSA_00884"/>
<accession>I3UP33</accession>
<evidence type="ECO:0000313" key="2">
    <source>
        <dbReference type="Proteomes" id="UP000005268"/>
    </source>
</evidence>
<gene>
    <name evidence="1" type="ORF">YSA_00884</name>
</gene>
<dbReference type="EMBL" id="CP003588">
    <property type="protein sequence ID" value="AFK67254.1"/>
    <property type="molecule type" value="Genomic_DNA"/>
</dbReference>
<sequence>MIAPDSNASLALKRITSFDSFVRPFFPGLEYFVSQPLKF</sequence>
<evidence type="ECO:0000313" key="1">
    <source>
        <dbReference type="EMBL" id="AFK67254.1"/>
    </source>
</evidence>
<dbReference type="HOGENOM" id="CLU_3315624_0_0_6"/>
<proteinExistence type="predicted"/>